<evidence type="ECO:0000313" key="1">
    <source>
        <dbReference type="EMBL" id="MCI48718.1"/>
    </source>
</evidence>
<proteinExistence type="predicted"/>
<dbReference type="Proteomes" id="UP000265520">
    <property type="component" value="Unassembled WGS sequence"/>
</dbReference>
<accession>A0A392SIJ2</accession>
<sequence length="44" mass="4951">MTPLIFYLLESQLKYNCLMIATSVVATKRADVNLTFTESSIVPK</sequence>
<reference evidence="1 2" key="1">
    <citation type="journal article" date="2018" name="Front. Plant Sci.">
        <title>Red Clover (Trifolium pratense) and Zigzag Clover (T. medium) - A Picture of Genomic Similarities and Differences.</title>
        <authorList>
            <person name="Dluhosova J."/>
            <person name="Istvanek J."/>
            <person name="Nedelnik J."/>
            <person name="Repkova J."/>
        </authorList>
    </citation>
    <scope>NUCLEOTIDE SEQUENCE [LARGE SCALE GENOMIC DNA]</scope>
    <source>
        <strain evidence="2">cv. 10/8</strain>
        <tissue evidence="1">Leaf</tissue>
    </source>
</reference>
<feature type="non-terminal residue" evidence="1">
    <location>
        <position position="44"/>
    </location>
</feature>
<comment type="caution">
    <text evidence="1">The sequence shown here is derived from an EMBL/GenBank/DDBJ whole genome shotgun (WGS) entry which is preliminary data.</text>
</comment>
<organism evidence="1 2">
    <name type="scientific">Trifolium medium</name>
    <dbReference type="NCBI Taxonomy" id="97028"/>
    <lineage>
        <taxon>Eukaryota</taxon>
        <taxon>Viridiplantae</taxon>
        <taxon>Streptophyta</taxon>
        <taxon>Embryophyta</taxon>
        <taxon>Tracheophyta</taxon>
        <taxon>Spermatophyta</taxon>
        <taxon>Magnoliopsida</taxon>
        <taxon>eudicotyledons</taxon>
        <taxon>Gunneridae</taxon>
        <taxon>Pentapetalae</taxon>
        <taxon>rosids</taxon>
        <taxon>fabids</taxon>
        <taxon>Fabales</taxon>
        <taxon>Fabaceae</taxon>
        <taxon>Papilionoideae</taxon>
        <taxon>50 kb inversion clade</taxon>
        <taxon>NPAAA clade</taxon>
        <taxon>Hologalegina</taxon>
        <taxon>IRL clade</taxon>
        <taxon>Trifolieae</taxon>
        <taxon>Trifolium</taxon>
    </lineage>
</organism>
<name>A0A392SIJ2_9FABA</name>
<dbReference type="EMBL" id="LXQA010390574">
    <property type="protein sequence ID" value="MCI48718.1"/>
    <property type="molecule type" value="Genomic_DNA"/>
</dbReference>
<protein>
    <submittedName>
        <fullName evidence="1">Uncharacterized protein</fullName>
    </submittedName>
</protein>
<dbReference type="AlphaFoldDB" id="A0A392SIJ2"/>
<keyword evidence="2" id="KW-1185">Reference proteome</keyword>
<evidence type="ECO:0000313" key="2">
    <source>
        <dbReference type="Proteomes" id="UP000265520"/>
    </source>
</evidence>